<keyword evidence="2" id="KW-0547">Nucleotide-binding</keyword>
<keyword evidence="4" id="KW-0175">Coiled coil</keyword>
<dbReference type="PANTHER" id="PTHR42855:SF2">
    <property type="entry name" value="DRUG RESISTANCE ABC TRANSPORTER,ATP-BINDING PROTEIN"/>
    <property type="match status" value="1"/>
</dbReference>
<sequence length="659" mass="72168">MTVSDLEKGFGVDLLFRGVTFSIAAGQKMGLVGRNGCGKTTLLRILMGLETPDAGRVSLANGRRLGYLRQEAPVHPEHTIWEEVQQIFEPLREMEATLQVLEHEMTDATTDEALERVMAQYSDMRDAFEAAGGYHYSNDLEMVMERLGFTEADHTKLVGSCSGGEQTRLALAKIVLSKPDILILDEPTNHLDIGATEWLEGFLKSYEGAVLLVSHDRYFLDAVTDTIGEVENQKLTVYRGNYSHYHQQKQEQLQRQQDMYENQQAEIARLNDLVKRNMAANATQAHLRLKTQGRIERMEKIDRPKTDTSSMHARFDAAGAGRVGREVIQMEDLAKSYGDRTLFSHVNATVERGERVGLVGPNGAGKTTMVKILLGLETPSQGLIHFGHNVRLSYFSQHATDSLDTSLSVLDTVLGSADMTSTEARNYLARFLFMGDDVFKQVGMLSGGEKNKLALACMILEPCNLLILDEPTNHLDIASCEVLTEMLSNYDGTLMIVSHDRYLLNATTNKTLALTGDGGVVNFEGNYAAWREAQKANLPAAKPKVEPAKKAAPAPAPVKAAASAPVAATNGAGGGGKSGLNFRDLSKARTKAKELVVKTEATVNKIEARIGELETKLASPSDSVQEMVTLAAEHTRLQDELMTALAAWEKAVADQEELG</sequence>
<evidence type="ECO:0000256" key="3">
    <source>
        <dbReference type="ARBA" id="ARBA00022840"/>
    </source>
</evidence>
<dbReference type="PROSITE" id="PS00211">
    <property type="entry name" value="ABC_TRANSPORTER_1"/>
    <property type="match status" value="2"/>
</dbReference>
<dbReference type="GO" id="GO:0003676">
    <property type="term" value="F:nucleic acid binding"/>
    <property type="evidence" value="ECO:0007669"/>
    <property type="project" value="UniProtKB-ARBA"/>
</dbReference>
<evidence type="ECO:0000256" key="2">
    <source>
        <dbReference type="ARBA" id="ARBA00022741"/>
    </source>
</evidence>
<dbReference type="AlphaFoldDB" id="A0A9N7L6M4"/>
<dbReference type="Pfam" id="PF00005">
    <property type="entry name" value="ABC_tran"/>
    <property type="match status" value="2"/>
</dbReference>
<dbReference type="CDD" id="cd03221">
    <property type="entry name" value="ABCF_EF-3"/>
    <property type="match status" value="2"/>
</dbReference>
<name>A0A9N7L6M4_9BACT</name>
<dbReference type="Pfam" id="PF12848">
    <property type="entry name" value="ABC_tran_Xtn"/>
    <property type="match status" value="1"/>
</dbReference>
<accession>A0A9N7L6M4</accession>
<dbReference type="PANTHER" id="PTHR42855">
    <property type="entry name" value="ABC TRANSPORTER ATP-BINDING SUBUNIT"/>
    <property type="match status" value="1"/>
</dbReference>
<dbReference type="FunFam" id="3.40.50.300:FF:000309">
    <property type="entry name" value="ABC transporter ATP-binding protein"/>
    <property type="match status" value="1"/>
</dbReference>
<dbReference type="Proteomes" id="UP000287394">
    <property type="component" value="Chromosome"/>
</dbReference>
<dbReference type="EMBL" id="AP025739">
    <property type="protein sequence ID" value="BDI31967.1"/>
    <property type="molecule type" value="Genomic_DNA"/>
</dbReference>
<evidence type="ECO:0000256" key="1">
    <source>
        <dbReference type="ARBA" id="ARBA00022737"/>
    </source>
</evidence>
<evidence type="ECO:0000313" key="7">
    <source>
        <dbReference type="Proteomes" id="UP000287394"/>
    </source>
</evidence>
<dbReference type="InterPro" id="IPR017871">
    <property type="entry name" value="ABC_transporter-like_CS"/>
</dbReference>
<evidence type="ECO:0000313" key="6">
    <source>
        <dbReference type="EMBL" id="BDI31967.1"/>
    </source>
</evidence>
<feature type="coiled-coil region" evidence="4">
    <location>
        <begin position="246"/>
        <end position="273"/>
    </location>
</feature>
<reference evidence="6 7" key="1">
    <citation type="journal article" date="2019" name="Int. J. Syst. Evol. Microbiol.">
        <title>Capsulimonas corticalis gen. nov., sp. nov., an aerobic capsulated bacterium, of a novel bacterial order, Capsulimonadales ord. nov., of the class Armatimonadia of the phylum Armatimonadetes.</title>
        <authorList>
            <person name="Li J."/>
            <person name="Kudo C."/>
            <person name="Tonouchi A."/>
        </authorList>
    </citation>
    <scope>NUCLEOTIDE SEQUENCE [LARGE SCALE GENOMIC DNA]</scope>
    <source>
        <strain evidence="6 7">AX-7</strain>
    </source>
</reference>
<keyword evidence="3" id="KW-0067">ATP-binding</keyword>
<dbReference type="GO" id="GO:0005524">
    <property type="term" value="F:ATP binding"/>
    <property type="evidence" value="ECO:0007669"/>
    <property type="project" value="UniProtKB-KW"/>
</dbReference>
<dbReference type="InterPro" id="IPR003593">
    <property type="entry name" value="AAA+_ATPase"/>
</dbReference>
<evidence type="ECO:0000256" key="4">
    <source>
        <dbReference type="SAM" id="Coils"/>
    </source>
</evidence>
<keyword evidence="1" id="KW-0677">Repeat</keyword>
<dbReference type="KEGG" id="ccot:CCAX7_40180"/>
<feature type="domain" description="ABC transporter" evidence="5">
    <location>
        <begin position="1"/>
        <end position="257"/>
    </location>
</feature>
<proteinExistence type="predicted"/>
<dbReference type="InterPro" id="IPR003439">
    <property type="entry name" value="ABC_transporter-like_ATP-bd"/>
</dbReference>
<gene>
    <name evidence="6" type="ORF">CCAX7_40180</name>
</gene>
<dbReference type="Gene3D" id="3.40.50.300">
    <property type="entry name" value="P-loop containing nucleotide triphosphate hydrolases"/>
    <property type="match status" value="2"/>
</dbReference>
<dbReference type="SUPFAM" id="SSF52540">
    <property type="entry name" value="P-loop containing nucleoside triphosphate hydrolases"/>
    <property type="match status" value="2"/>
</dbReference>
<dbReference type="InterPro" id="IPR027417">
    <property type="entry name" value="P-loop_NTPase"/>
</dbReference>
<evidence type="ECO:0000259" key="5">
    <source>
        <dbReference type="PROSITE" id="PS50893"/>
    </source>
</evidence>
<feature type="domain" description="ABC transporter" evidence="5">
    <location>
        <begin position="328"/>
        <end position="543"/>
    </location>
</feature>
<dbReference type="PROSITE" id="PS50893">
    <property type="entry name" value="ABC_TRANSPORTER_2"/>
    <property type="match status" value="2"/>
</dbReference>
<dbReference type="SMART" id="SM00382">
    <property type="entry name" value="AAA"/>
    <property type="match status" value="2"/>
</dbReference>
<dbReference type="FunFam" id="3.40.50.300:FF:000011">
    <property type="entry name" value="Putative ABC transporter ATP-binding component"/>
    <property type="match status" value="1"/>
</dbReference>
<protein>
    <submittedName>
        <fullName evidence="6">ABC transporter</fullName>
    </submittedName>
</protein>
<organism evidence="6 7">
    <name type="scientific">Capsulimonas corticalis</name>
    <dbReference type="NCBI Taxonomy" id="2219043"/>
    <lineage>
        <taxon>Bacteria</taxon>
        <taxon>Bacillati</taxon>
        <taxon>Armatimonadota</taxon>
        <taxon>Armatimonadia</taxon>
        <taxon>Capsulimonadales</taxon>
        <taxon>Capsulimonadaceae</taxon>
        <taxon>Capsulimonas</taxon>
    </lineage>
</organism>
<keyword evidence="7" id="KW-1185">Reference proteome</keyword>
<dbReference type="InterPro" id="IPR051309">
    <property type="entry name" value="ABCF_ATPase"/>
</dbReference>
<dbReference type="InterPro" id="IPR032781">
    <property type="entry name" value="ABC_tran_Xtn"/>
</dbReference>
<dbReference type="GO" id="GO:0016887">
    <property type="term" value="F:ATP hydrolysis activity"/>
    <property type="evidence" value="ECO:0007669"/>
    <property type="project" value="InterPro"/>
</dbReference>